<feature type="domain" description="Recombinase" evidence="5">
    <location>
        <begin position="176"/>
        <end position="345"/>
    </location>
</feature>
<sequence length="602" mass="66756">MTMERVTGMAYHAAGYDRQSEARKNQSATSPAVQRANNRAEAERRARAGEDIVWVGHFSEALGTSAFRSDKERPEFERLLTACRRGQVNMIIVDYVSRFSRLEVMDAIPIVSELLNLGVVIVSTSEGTFRKGNLMDLIHLMMRLDAAHNESKNKSRAVQGAHKMAKRLGGFMGKPPYGFELYPVEVPNPDSPKEIIVIQKLRHARTKLSGPFKTEGDVLRQAANLFEADMGGATQNRRGEGNRPGSLNGICVGFRESKVPTRGQIVGKKTADSEWDPAALKRMLRDPLIAGFDRDPIKNDSGKVTGYRIKRDPVTMRPIELECGAIIPPAQWWKLQPGLDATGRGKGQTRSTEQALLSAMDRLWCECANVMVGHRKLANPSKSSYHCKRGNKIKPGQHEGTVTINMIGLDDYVTRQVFALIMTAEDDPETGDILAEAARRWGVLHEAPERAGERSELLAERADAVRALEELYEDRKAGGYSGKIGRRAFLNAEAEASMRLEATEERLAELDDSATPVLPIAEWTARDDGWDGDPIGKGTWWHRASIDDRRELIRLFIDRITVRKSNVIGSAPGKKAIIGPRVEITWAEPPAEEDEDAEGMAA</sequence>
<evidence type="ECO:0000256" key="1">
    <source>
        <dbReference type="ARBA" id="ARBA00023125"/>
    </source>
</evidence>
<dbReference type="RefSeq" id="WP_311612080.1">
    <property type="nucleotide sequence ID" value="NZ_JAVRFI010000010.1"/>
</dbReference>
<dbReference type="InterPro" id="IPR011109">
    <property type="entry name" value="DNA_bind_recombinase_dom"/>
</dbReference>
<keyword evidence="7" id="KW-1185">Reference proteome</keyword>
<keyword evidence="1" id="KW-0238">DNA-binding</keyword>
<dbReference type="InterPro" id="IPR038109">
    <property type="entry name" value="DNA_bind_recomb_sf"/>
</dbReference>
<protein>
    <submittedName>
        <fullName evidence="6">Recombinase family protein</fullName>
    </submittedName>
</protein>
<evidence type="ECO:0000259" key="5">
    <source>
        <dbReference type="PROSITE" id="PS51737"/>
    </source>
</evidence>
<keyword evidence="2" id="KW-0233">DNA recombination</keyword>
<dbReference type="EMBL" id="JAVRFI010000010">
    <property type="protein sequence ID" value="MDT0450947.1"/>
    <property type="molecule type" value="Genomic_DNA"/>
</dbReference>
<dbReference type="SUPFAM" id="SSF53041">
    <property type="entry name" value="Resolvase-like"/>
    <property type="match status" value="1"/>
</dbReference>
<dbReference type="SMART" id="SM00857">
    <property type="entry name" value="Resolvase"/>
    <property type="match status" value="1"/>
</dbReference>
<evidence type="ECO:0000256" key="2">
    <source>
        <dbReference type="ARBA" id="ARBA00023172"/>
    </source>
</evidence>
<dbReference type="InterPro" id="IPR006119">
    <property type="entry name" value="Resolv_N"/>
</dbReference>
<dbReference type="InterPro" id="IPR036162">
    <property type="entry name" value="Resolvase-like_N_sf"/>
</dbReference>
<dbReference type="PANTHER" id="PTHR30461:SF2">
    <property type="entry name" value="SERINE RECOMBINASE PINE-RELATED"/>
    <property type="match status" value="1"/>
</dbReference>
<reference evidence="6" key="1">
    <citation type="submission" date="2024-05" db="EMBL/GenBank/DDBJ databases">
        <title>30 novel species of actinomycetes from the DSMZ collection.</title>
        <authorList>
            <person name="Nouioui I."/>
        </authorList>
    </citation>
    <scope>NUCLEOTIDE SEQUENCE</scope>
    <source>
        <strain evidence="6">DSM 40473</strain>
    </source>
</reference>
<evidence type="ECO:0000256" key="3">
    <source>
        <dbReference type="SAM" id="Coils"/>
    </source>
</evidence>
<gene>
    <name evidence="6" type="ORF">RM609_17945</name>
</gene>
<dbReference type="Gene3D" id="3.90.1750.20">
    <property type="entry name" value="Putative Large Serine Recombinase, Chain B, Domain 2"/>
    <property type="match status" value="1"/>
</dbReference>
<dbReference type="Pfam" id="PF00239">
    <property type="entry name" value="Resolvase"/>
    <property type="match status" value="1"/>
</dbReference>
<proteinExistence type="predicted"/>
<evidence type="ECO:0000313" key="6">
    <source>
        <dbReference type="EMBL" id="MDT0450947.1"/>
    </source>
</evidence>
<organism evidence="6 7">
    <name type="scientific">Streptomyces hesseae</name>
    <dbReference type="NCBI Taxonomy" id="3075519"/>
    <lineage>
        <taxon>Bacteria</taxon>
        <taxon>Bacillati</taxon>
        <taxon>Actinomycetota</taxon>
        <taxon>Actinomycetes</taxon>
        <taxon>Kitasatosporales</taxon>
        <taxon>Streptomycetaceae</taxon>
        <taxon>Streptomyces</taxon>
    </lineage>
</organism>
<dbReference type="InterPro" id="IPR050639">
    <property type="entry name" value="SSR_resolvase"/>
</dbReference>
<comment type="caution">
    <text evidence="6">The sequence shown here is derived from an EMBL/GenBank/DDBJ whole genome shotgun (WGS) entry which is preliminary data.</text>
</comment>
<dbReference type="CDD" id="cd00338">
    <property type="entry name" value="Ser_Recombinase"/>
    <property type="match status" value="1"/>
</dbReference>
<dbReference type="PROSITE" id="PS51737">
    <property type="entry name" value="RECOMBINASE_DNA_BIND"/>
    <property type="match status" value="1"/>
</dbReference>
<evidence type="ECO:0000256" key="4">
    <source>
        <dbReference type="SAM" id="MobiDB-lite"/>
    </source>
</evidence>
<dbReference type="Proteomes" id="UP001180531">
    <property type="component" value="Unassembled WGS sequence"/>
</dbReference>
<dbReference type="Gene3D" id="3.40.50.1390">
    <property type="entry name" value="Resolvase, N-terminal catalytic domain"/>
    <property type="match status" value="1"/>
</dbReference>
<name>A0ABU2SPN6_9ACTN</name>
<accession>A0ABU2SPN6</accession>
<feature type="region of interest" description="Disordered" evidence="4">
    <location>
        <begin position="14"/>
        <end position="41"/>
    </location>
</feature>
<evidence type="ECO:0000313" key="7">
    <source>
        <dbReference type="Proteomes" id="UP001180531"/>
    </source>
</evidence>
<feature type="coiled-coil region" evidence="3">
    <location>
        <begin position="454"/>
        <end position="513"/>
    </location>
</feature>
<keyword evidence="3" id="KW-0175">Coiled coil</keyword>
<dbReference type="PANTHER" id="PTHR30461">
    <property type="entry name" value="DNA-INVERTASE FROM LAMBDOID PROPHAGE"/>
    <property type="match status" value="1"/>
</dbReference>